<dbReference type="FunFam" id="1.10.510.10:FF:000571">
    <property type="entry name" value="Maternal embryonic leucine zipper kinase"/>
    <property type="match status" value="1"/>
</dbReference>
<dbReference type="InterPro" id="IPR008271">
    <property type="entry name" value="Ser/Thr_kinase_AS"/>
</dbReference>
<dbReference type="OrthoDB" id="68483at2759"/>
<keyword evidence="4" id="KW-0808">Transferase</keyword>
<keyword evidence="5" id="KW-1185">Reference proteome</keyword>
<name>A0A1Y1XBP9_9FUNG</name>
<sequence>MIEGKVNQYYFIKEIDSGSYGRVYTVYDENINQYFACKVISKSRLKRNFRFAQVARRRTLNRNGSSSSFEDDPLNQIKKEVAIFKKMSKHPNIALLVEVLDDAREDNIYMVFELCEKGKIMDIKVNKRVEPYTEEKARKYFRDIVLGLEYCHFKKIIHRDIKPDNLLLTANDKVKISDFGISYMFNENQEDANIWDKNASPLFCPPEACSTEKKSMKGKAVDIWSLGVTLYSLVHGYCPFEDSNIINLCKKIEEDPVVFSPNISNELKDLLIKMLQKDPEKRITLPDIKVHSWVTENNTNPMLSTEENCIYEEITEEEIANAVQPAFMFVSKVIFFFSF</sequence>
<dbReference type="PANTHER" id="PTHR24346">
    <property type="entry name" value="MAP/MICROTUBULE AFFINITY-REGULATING KINASE"/>
    <property type="match status" value="1"/>
</dbReference>
<dbReference type="GO" id="GO:0004683">
    <property type="term" value="F:calcium/calmodulin-dependent protein kinase activity"/>
    <property type="evidence" value="ECO:0007669"/>
    <property type="project" value="TreeGrafter"/>
</dbReference>
<keyword evidence="2" id="KW-0067">ATP-binding</keyword>
<dbReference type="GO" id="GO:0005516">
    <property type="term" value="F:calmodulin binding"/>
    <property type="evidence" value="ECO:0007669"/>
    <property type="project" value="TreeGrafter"/>
</dbReference>
<reference evidence="4 5" key="2">
    <citation type="submission" date="2016-08" db="EMBL/GenBank/DDBJ databases">
        <title>Pervasive Adenine N6-methylation of Active Genes in Fungi.</title>
        <authorList>
            <consortium name="DOE Joint Genome Institute"/>
            <person name="Mondo S.J."/>
            <person name="Dannebaum R.O."/>
            <person name="Kuo R.C."/>
            <person name="Labutti K."/>
            <person name="Haridas S."/>
            <person name="Kuo A."/>
            <person name="Salamov A."/>
            <person name="Ahrendt S.R."/>
            <person name="Lipzen A."/>
            <person name="Sullivan W."/>
            <person name="Andreopoulos W.B."/>
            <person name="Clum A."/>
            <person name="Lindquist E."/>
            <person name="Daum C."/>
            <person name="Ramamoorthy G.K."/>
            <person name="Gryganskyi A."/>
            <person name="Culley D."/>
            <person name="Magnuson J.K."/>
            <person name="James T.Y."/>
            <person name="O'Malley M.A."/>
            <person name="Stajich J.E."/>
            <person name="Spatafora J.W."/>
            <person name="Visel A."/>
            <person name="Grigoriev I.V."/>
        </authorList>
    </citation>
    <scope>NUCLEOTIDE SEQUENCE [LARGE SCALE GENOMIC DNA]</scope>
    <source>
        <strain evidence="4 5">S4</strain>
    </source>
</reference>
<gene>
    <name evidence="4" type="ORF">BCR32DRAFT_202132</name>
</gene>
<dbReference type="PROSITE" id="PS50011">
    <property type="entry name" value="PROTEIN_KINASE_DOM"/>
    <property type="match status" value="1"/>
</dbReference>
<dbReference type="Proteomes" id="UP000193944">
    <property type="component" value="Unassembled WGS sequence"/>
</dbReference>
<dbReference type="PANTHER" id="PTHR24346:SF77">
    <property type="entry name" value="SERINE THREONINE PROTEIN KINASE"/>
    <property type="match status" value="1"/>
</dbReference>
<evidence type="ECO:0000256" key="2">
    <source>
        <dbReference type="ARBA" id="ARBA00022840"/>
    </source>
</evidence>
<evidence type="ECO:0000259" key="3">
    <source>
        <dbReference type="PROSITE" id="PS50011"/>
    </source>
</evidence>
<dbReference type="SUPFAM" id="SSF56112">
    <property type="entry name" value="Protein kinase-like (PK-like)"/>
    <property type="match status" value="1"/>
</dbReference>
<dbReference type="InterPro" id="IPR011009">
    <property type="entry name" value="Kinase-like_dom_sf"/>
</dbReference>
<organism evidence="4 5">
    <name type="scientific">Anaeromyces robustus</name>
    <dbReference type="NCBI Taxonomy" id="1754192"/>
    <lineage>
        <taxon>Eukaryota</taxon>
        <taxon>Fungi</taxon>
        <taxon>Fungi incertae sedis</taxon>
        <taxon>Chytridiomycota</taxon>
        <taxon>Chytridiomycota incertae sedis</taxon>
        <taxon>Neocallimastigomycetes</taxon>
        <taxon>Neocallimastigales</taxon>
        <taxon>Neocallimastigaceae</taxon>
        <taxon>Anaeromyces</taxon>
    </lineage>
</organism>
<dbReference type="Pfam" id="PF00069">
    <property type="entry name" value="Pkinase"/>
    <property type="match status" value="1"/>
</dbReference>
<dbReference type="Gene3D" id="1.10.510.10">
    <property type="entry name" value="Transferase(Phosphotransferase) domain 1"/>
    <property type="match status" value="1"/>
</dbReference>
<dbReference type="AlphaFoldDB" id="A0A1Y1XBP9"/>
<feature type="domain" description="Protein kinase" evidence="3">
    <location>
        <begin position="9"/>
        <end position="294"/>
    </location>
</feature>
<evidence type="ECO:0000256" key="1">
    <source>
        <dbReference type="ARBA" id="ARBA00022741"/>
    </source>
</evidence>
<dbReference type="PROSITE" id="PS00108">
    <property type="entry name" value="PROTEIN_KINASE_ST"/>
    <property type="match status" value="1"/>
</dbReference>
<keyword evidence="1" id="KW-0547">Nucleotide-binding</keyword>
<dbReference type="STRING" id="1754192.A0A1Y1XBP9"/>
<protein>
    <submittedName>
        <fullName evidence="4">Kinase-like protein</fullName>
    </submittedName>
</protein>
<keyword evidence="4" id="KW-0418">Kinase</keyword>
<accession>A0A1Y1XBP9</accession>
<proteinExistence type="predicted"/>
<dbReference type="GO" id="GO:0035556">
    <property type="term" value="P:intracellular signal transduction"/>
    <property type="evidence" value="ECO:0007669"/>
    <property type="project" value="TreeGrafter"/>
</dbReference>
<evidence type="ECO:0000313" key="4">
    <source>
        <dbReference type="EMBL" id="ORX83142.1"/>
    </source>
</evidence>
<dbReference type="CDD" id="cd14008">
    <property type="entry name" value="STKc_LKB1_CaMKK"/>
    <property type="match status" value="1"/>
</dbReference>
<dbReference type="SMART" id="SM00220">
    <property type="entry name" value="S_TKc"/>
    <property type="match status" value="1"/>
</dbReference>
<dbReference type="GO" id="GO:0005737">
    <property type="term" value="C:cytoplasm"/>
    <property type="evidence" value="ECO:0007669"/>
    <property type="project" value="TreeGrafter"/>
</dbReference>
<dbReference type="EMBL" id="MCFG01000079">
    <property type="protein sequence ID" value="ORX83142.1"/>
    <property type="molecule type" value="Genomic_DNA"/>
</dbReference>
<dbReference type="GO" id="GO:0005524">
    <property type="term" value="F:ATP binding"/>
    <property type="evidence" value="ECO:0007669"/>
    <property type="project" value="UniProtKB-KW"/>
</dbReference>
<evidence type="ECO:0000313" key="5">
    <source>
        <dbReference type="Proteomes" id="UP000193944"/>
    </source>
</evidence>
<reference evidence="4 5" key="1">
    <citation type="submission" date="2016-08" db="EMBL/GenBank/DDBJ databases">
        <title>A Parts List for Fungal Cellulosomes Revealed by Comparative Genomics.</title>
        <authorList>
            <consortium name="DOE Joint Genome Institute"/>
            <person name="Haitjema C.H."/>
            <person name="Gilmore S.P."/>
            <person name="Henske J.K."/>
            <person name="Solomon K.V."/>
            <person name="De Groot R."/>
            <person name="Kuo A."/>
            <person name="Mondo S.J."/>
            <person name="Salamov A.A."/>
            <person name="Labutti K."/>
            <person name="Zhao Z."/>
            <person name="Chiniquy J."/>
            <person name="Barry K."/>
            <person name="Brewer H.M."/>
            <person name="Purvine S.O."/>
            <person name="Wright A.T."/>
            <person name="Boxma B."/>
            <person name="Van Alen T."/>
            <person name="Hackstein J.H."/>
            <person name="Baker S.E."/>
            <person name="Grigoriev I.V."/>
            <person name="O'Malley M.A."/>
        </authorList>
    </citation>
    <scope>NUCLEOTIDE SEQUENCE [LARGE SCALE GENOMIC DNA]</scope>
    <source>
        <strain evidence="4 5">S4</strain>
    </source>
</reference>
<dbReference type="InterPro" id="IPR000719">
    <property type="entry name" value="Prot_kinase_dom"/>
</dbReference>
<comment type="caution">
    <text evidence="4">The sequence shown here is derived from an EMBL/GenBank/DDBJ whole genome shotgun (WGS) entry which is preliminary data.</text>
</comment>